<dbReference type="GO" id="GO:0046872">
    <property type="term" value="F:metal ion binding"/>
    <property type="evidence" value="ECO:0007669"/>
    <property type="project" value="UniProtKB-KW"/>
</dbReference>
<reference evidence="8 9" key="1">
    <citation type="submission" date="2011-10" db="EMBL/GenBank/DDBJ databases">
        <authorList>
            <person name="Genoscope - CEA"/>
        </authorList>
    </citation>
    <scope>NUCLEOTIDE SEQUENCE [LARGE SCALE GENOMIC DNA]</scope>
    <source>
        <strain evidence="8 9">RCC 1105</strain>
    </source>
</reference>
<feature type="binding site" evidence="6">
    <location>
        <position position="328"/>
    </location>
    <ligand>
        <name>Mg(2+)</name>
        <dbReference type="ChEBI" id="CHEBI:18420"/>
        <label>1</label>
        <note>catalytic</note>
    </ligand>
</feature>
<feature type="binding site" evidence="6">
    <location>
        <position position="178"/>
    </location>
    <ligand>
        <name>Mg(2+)</name>
        <dbReference type="ChEBI" id="CHEBI:18420"/>
        <label>1</label>
        <note>catalytic</note>
    </ligand>
</feature>
<evidence type="ECO:0000256" key="3">
    <source>
        <dbReference type="ARBA" id="ARBA00022723"/>
    </source>
</evidence>
<dbReference type="EMBL" id="FO082268">
    <property type="protein sequence ID" value="CCO18778.1"/>
    <property type="molecule type" value="Genomic_DNA"/>
</dbReference>
<comment type="similarity">
    <text evidence="2">Belongs to the inositol monophosphatase superfamily.</text>
</comment>
<evidence type="ECO:0000256" key="2">
    <source>
        <dbReference type="ARBA" id="ARBA00009759"/>
    </source>
</evidence>
<keyword evidence="3 6" id="KW-0479">Metal-binding</keyword>
<protein>
    <recommendedName>
        <fullName evidence="10">Inositol monophosphatase</fullName>
    </recommendedName>
</protein>
<feature type="binding site" evidence="6">
    <location>
        <position position="175"/>
    </location>
    <ligand>
        <name>Mg(2+)</name>
        <dbReference type="ChEBI" id="CHEBI:18420"/>
        <label>1</label>
        <note>catalytic</note>
    </ligand>
</feature>
<feature type="region of interest" description="Disordered" evidence="7">
    <location>
        <begin position="1"/>
        <end position="23"/>
    </location>
</feature>
<dbReference type="Gene3D" id="3.40.190.80">
    <property type="match status" value="1"/>
</dbReference>
<dbReference type="InterPro" id="IPR000760">
    <property type="entry name" value="Inositol_monophosphatase-like"/>
</dbReference>
<comment type="cofactor">
    <cofactor evidence="1 6">
        <name>Mg(2+)</name>
        <dbReference type="ChEBI" id="CHEBI:18420"/>
    </cofactor>
</comment>
<dbReference type="Proteomes" id="UP000198341">
    <property type="component" value="Chromosome 11"/>
</dbReference>
<keyword evidence="5 6" id="KW-0460">Magnesium</keyword>
<dbReference type="RefSeq" id="XP_007510433.1">
    <property type="nucleotide sequence ID" value="XM_007510371.1"/>
</dbReference>
<evidence type="ECO:0000313" key="9">
    <source>
        <dbReference type="Proteomes" id="UP000198341"/>
    </source>
</evidence>
<feature type="binding site" evidence="6">
    <location>
        <position position="177"/>
    </location>
    <ligand>
        <name>Mg(2+)</name>
        <dbReference type="ChEBI" id="CHEBI:18420"/>
        <label>1</label>
        <note>catalytic</note>
    </ligand>
</feature>
<organism evidence="8 9">
    <name type="scientific">Bathycoccus prasinos</name>
    <dbReference type="NCBI Taxonomy" id="41875"/>
    <lineage>
        <taxon>Eukaryota</taxon>
        <taxon>Viridiplantae</taxon>
        <taxon>Chlorophyta</taxon>
        <taxon>Mamiellophyceae</taxon>
        <taxon>Mamiellales</taxon>
        <taxon>Bathycoccaceae</taxon>
        <taxon>Bathycoccus</taxon>
    </lineage>
</organism>
<feature type="compositionally biased region" description="Polar residues" evidence="7">
    <location>
        <begin position="1"/>
        <end position="11"/>
    </location>
</feature>
<dbReference type="PANTHER" id="PTHR43200:SF4">
    <property type="entry name" value="PAP-SPECIFIC PHOSPHATASE, MITOCHONDRIAL-RELATED"/>
    <property type="match status" value="1"/>
</dbReference>
<dbReference type="AlphaFoldDB" id="K8FAY0"/>
<dbReference type="SUPFAM" id="SSF56655">
    <property type="entry name" value="Carbohydrate phosphatase"/>
    <property type="match status" value="1"/>
</dbReference>
<evidence type="ECO:0000256" key="1">
    <source>
        <dbReference type="ARBA" id="ARBA00001946"/>
    </source>
</evidence>
<dbReference type="GO" id="GO:0008441">
    <property type="term" value="F:3'(2'),5'-bisphosphate nucleotidase activity"/>
    <property type="evidence" value="ECO:0007669"/>
    <property type="project" value="TreeGrafter"/>
</dbReference>
<gene>
    <name evidence="8" type="ordered locus">Bathy11g02570</name>
</gene>
<dbReference type="KEGG" id="bpg:Bathy11g02570"/>
<keyword evidence="4" id="KW-0378">Hydrolase</keyword>
<proteinExistence type="inferred from homology"/>
<accession>K8FAY0</accession>
<dbReference type="InterPro" id="IPR051090">
    <property type="entry name" value="Inositol_monoP_superfamily"/>
</dbReference>
<evidence type="ECO:0000256" key="4">
    <source>
        <dbReference type="ARBA" id="ARBA00022801"/>
    </source>
</evidence>
<evidence type="ECO:0000256" key="7">
    <source>
        <dbReference type="SAM" id="MobiDB-lite"/>
    </source>
</evidence>
<evidence type="ECO:0000256" key="5">
    <source>
        <dbReference type="ARBA" id="ARBA00022842"/>
    </source>
</evidence>
<dbReference type="PANTHER" id="PTHR43200">
    <property type="entry name" value="PHOSPHATASE"/>
    <property type="match status" value="1"/>
</dbReference>
<keyword evidence="9" id="KW-1185">Reference proteome</keyword>
<sequence length="409" mass="45406">MRTTTARTTPLPQKESARRKRRHIRRRCALNPAGACENTFHTSSSFVVDFDFPPFVGVALDTKERVARMLEATISSAYLADEVDKEEDKERLRGMVEKKEDGTPVTAADFAIQTLMENVLGGDGEEVVGEERRPVEGDASFDRVKELVEKFTPRGRMALLEKERCGPRRNYFVLDPIDGTKAFAAKPTIRSRAYAFTEQYCIGLSYHDGETGEVLAACVAAPRWERGSGVLLCAVKGKGCFSKELFTPASRWKRCCLMSHLCNIRLAVSESDVGKATTLNSGWKVPKSNLDEIPYGSGSLIKYVAIAVNACDAFVHYKPWTFSMNVWDHAAGVLCCEEAGAIVSDGFGNRLSLKRKPRKAEGDFEERDGVDPRRVFSPQGKAVVVANEESLHKEILRAHNSGVKQINEF</sequence>
<feature type="binding site" evidence="6">
    <location>
        <position position="130"/>
    </location>
    <ligand>
        <name>Mg(2+)</name>
        <dbReference type="ChEBI" id="CHEBI:18420"/>
        <label>1</label>
        <note>catalytic</note>
    </ligand>
</feature>
<dbReference type="eggNOG" id="KOG1528">
    <property type="taxonomic scope" value="Eukaryota"/>
</dbReference>
<dbReference type="PRINTS" id="PR00377">
    <property type="entry name" value="IMPHPHTASES"/>
</dbReference>
<evidence type="ECO:0000256" key="6">
    <source>
        <dbReference type="PIRSR" id="PIRSR600760-2"/>
    </source>
</evidence>
<evidence type="ECO:0000313" key="8">
    <source>
        <dbReference type="EMBL" id="CCO18778.1"/>
    </source>
</evidence>
<dbReference type="OrthoDB" id="411145at2759"/>
<dbReference type="GO" id="GO:0000103">
    <property type="term" value="P:sulfate assimilation"/>
    <property type="evidence" value="ECO:0007669"/>
    <property type="project" value="TreeGrafter"/>
</dbReference>
<dbReference type="Gene3D" id="3.30.540.10">
    <property type="entry name" value="Fructose-1,6-Bisphosphatase, subunit A, domain 1"/>
    <property type="match status" value="1"/>
</dbReference>
<dbReference type="STRING" id="41875.K8FAY0"/>
<name>K8FAY0_9CHLO</name>
<dbReference type="Pfam" id="PF00459">
    <property type="entry name" value="Inositol_P"/>
    <property type="match status" value="1"/>
</dbReference>
<evidence type="ECO:0008006" key="10">
    <source>
        <dbReference type="Google" id="ProtNLM"/>
    </source>
</evidence>
<dbReference type="GeneID" id="19012937"/>